<dbReference type="PANTHER" id="PTHR11751">
    <property type="entry name" value="ALANINE AMINOTRANSFERASE"/>
    <property type="match status" value="1"/>
</dbReference>
<protein>
    <submittedName>
        <fullName evidence="6">(spotted green pufferfish) hypothetical protein</fullName>
    </submittedName>
</protein>
<dbReference type="AlphaFoldDB" id="Q4RAZ1"/>
<name>Q4RAZ1_TETNG</name>
<proteinExistence type="predicted"/>
<evidence type="ECO:0000256" key="2">
    <source>
        <dbReference type="ARBA" id="ARBA00011738"/>
    </source>
</evidence>
<dbReference type="OrthoDB" id="1732682at2759"/>
<evidence type="ECO:0000313" key="6">
    <source>
        <dbReference type="EMBL" id="CAG14442.1"/>
    </source>
</evidence>
<feature type="non-terminal residue" evidence="6">
    <location>
        <position position="1"/>
    </location>
</feature>
<reference evidence="6" key="2">
    <citation type="submission" date="2004-02" db="EMBL/GenBank/DDBJ databases">
        <authorList>
            <consortium name="Genoscope"/>
            <consortium name="Whitehead Institute Centre for Genome Research"/>
        </authorList>
    </citation>
    <scope>NUCLEOTIDE SEQUENCE</scope>
</reference>
<dbReference type="InterPro" id="IPR045088">
    <property type="entry name" value="ALAT1/2-like"/>
</dbReference>
<accession>Q4RAZ1</accession>
<evidence type="ECO:0000256" key="5">
    <source>
        <dbReference type="ARBA" id="ARBA00022898"/>
    </source>
</evidence>
<sequence length="46" mass="5300">VYQDNVYSADCQFHSFKKVLYEMGPEYSNNVELVSFHSTSKGYTGE</sequence>
<keyword evidence="3" id="KW-0032">Aminotransferase</keyword>
<evidence type="ECO:0000256" key="4">
    <source>
        <dbReference type="ARBA" id="ARBA00022679"/>
    </source>
</evidence>
<evidence type="ECO:0000256" key="1">
    <source>
        <dbReference type="ARBA" id="ARBA00001933"/>
    </source>
</evidence>
<keyword evidence="5" id="KW-0663">Pyridoxal phosphate</keyword>
<dbReference type="Gene3D" id="3.40.640.10">
    <property type="entry name" value="Type I PLP-dependent aspartate aminotransferase-like (Major domain)"/>
    <property type="match status" value="1"/>
</dbReference>
<comment type="subunit">
    <text evidence="2">Homodimer.</text>
</comment>
<gene>
    <name evidence="6" type="ORF">GSTENG00037134001</name>
</gene>
<reference evidence="6" key="1">
    <citation type="journal article" date="2004" name="Nature">
        <title>Genome duplication in the teleost fish Tetraodon nigroviridis reveals the early vertebrate proto-karyotype.</title>
        <authorList>
            <person name="Jaillon O."/>
            <person name="Aury J.-M."/>
            <person name="Brunet F."/>
            <person name="Petit J.-L."/>
            <person name="Stange-Thomann N."/>
            <person name="Mauceli E."/>
            <person name="Bouneau L."/>
            <person name="Fischer C."/>
            <person name="Ozouf-Costaz C."/>
            <person name="Bernot A."/>
            <person name="Nicaud S."/>
            <person name="Jaffe D."/>
            <person name="Fisher S."/>
            <person name="Lutfalla G."/>
            <person name="Dossat C."/>
            <person name="Segurens B."/>
            <person name="Dasilva C."/>
            <person name="Salanoubat M."/>
            <person name="Levy M."/>
            <person name="Boudet N."/>
            <person name="Castellano S."/>
            <person name="Anthouard V."/>
            <person name="Jubin C."/>
            <person name="Castelli V."/>
            <person name="Katinka M."/>
            <person name="Vacherie B."/>
            <person name="Biemont C."/>
            <person name="Skalli Z."/>
            <person name="Cattolico L."/>
            <person name="Poulain J."/>
            <person name="De Berardinis V."/>
            <person name="Cruaud C."/>
            <person name="Duprat S."/>
            <person name="Brottier P."/>
            <person name="Coutanceau J.-P."/>
            <person name="Gouzy J."/>
            <person name="Parra G."/>
            <person name="Lardier G."/>
            <person name="Chapple C."/>
            <person name="McKernan K.J."/>
            <person name="McEwan P."/>
            <person name="Bosak S."/>
            <person name="Kellis M."/>
            <person name="Volff J.-N."/>
            <person name="Guigo R."/>
            <person name="Zody M.C."/>
            <person name="Mesirov J."/>
            <person name="Lindblad-Toh K."/>
            <person name="Birren B."/>
            <person name="Nusbaum C."/>
            <person name="Kahn D."/>
            <person name="Robinson-Rechavi M."/>
            <person name="Laudet V."/>
            <person name="Schachter V."/>
            <person name="Quetier F."/>
            <person name="Saurin W."/>
            <person name="Scarpelli C."/>
            <person name="Wincker P."/>
            <person name="Lander E.S."/>
            <person name="Weissenbach J."/>
            <person name="Roest Crollius H."/>
        </authorList>
    </citation>
    <scope>NUCLEOTIDE SEQUENCE [LARGE SCALE GENOMIC DNA]</scope>
</reference>
<dbReference type="InterPro" id="IPR015421">
    <property type="entry name" value="PyrdxlP-dep_Trfase_major"/>
</dbReference>
<keyword evidence="4" id="KW-0808">Transferase</keyword>
<dbReference type="PANTHER" id="PTHR11751:SF311">
    <property type="entry name" value="ALANINE AMINOTRANSFERASE 2"/>
    <property type="match status" value="1"/>
</dbReference>
<dbReference type="EMBL" id="CAAE01022628">
    <property type="protein sequence ID" value="CAG14442.1"/>
    <property type="molecule type" value="Genomic_DNA"/>
</dbReference>
<dbReference type="GO" id="GO:0008483">
    <property type="term" value="F:transaminase activity"/>
    <property type="evidence" value="ECO:0007669"/>
    <property type="project" value="UniProtKB-KW"/>
</dbReference>
<comment type="cofactor">
    <cofactor evidence="1">
        <name>pyridoxal 5'-phosphate</name>
        <dbReference type="ChEBI" id="CHEBI:597326"/>
    </cofactor>
</comment>
<dbReference type="KEGG" id="tng:GSTEN00037134G001"/>
<comment type="caution">
    <text evidence="6">The sequence shown here is derived from an EMBL/GenBank/DDBJ whole genome shotgun (WGS) entry which is preliminary data.</text>
</comment>
<evidence type="ECO:0000256" key="3">
    <source>
        <dbReference type="ARBA" id="ARBA00022576"/>
    </source>
</evidence>
<organism evidence="6">
    <name type="scientific">Tetraodon nigroviridis</name>
    <name type="common">Spotted green pufferfish</name>
    <name type="synonym">Chelonodon nigroviridis</name>
    <dbReference type="NCBI Taxonomy" id="99883"/>
    <lineage>
        <taxon>Eukaryota</taxon>
        <taxon>Metazoa</taxon>
        <taxon>Chordata</taxon>
        <taxon>Craniata</taxon>
        <taxon>Vertebrata</taxon>
        <taxon>Euteleostomi</taxon>
        <taxon>Actinopterygii</taxon>
        <taxon>Neopterygii</taxon>
        <taxon>Teleostei</taxon>
        <taxon>Neoteleostei</taxon>
        <taxon>Acanthomorphata</taxon>
        <taxon>Eupercaria</taxon>
        <taxon>Tetraodontiformes</taxon>
        <taxon>Tetradontoidea</taxon>
        <taxon>Tetraodontidae</taxon>
        <taxon>Tetraodon</taxon>
    </lineage>
</organism>